<dbReference type="Pfam" id="PF23232">
    <property type="entry name" value="AAA_lid_13"/>
    <property type="match status" value="1"/>
</dbReference>
<evidence type="ECO:0000256" key="1">
    <source>
        <dbReference type="SAM" id="MobiDB-lite"/>
    </source>
</evidence>
<dbReference type="PANTHER" id="PTHR46411">
    <property type="entry name" value="FAMILY ATPASE, PUTATIVE-RELATED"/>
    <property type="match status" value="1"/>
</dbReference>
<dbReference type="GO" id="GO:0016887">
    <property type="term" value="F:ATP hydrolysis activity"/>
    <property type="evidence" value="ECO:0007669"/>
    <property type="project" value="InterPro"/>
</dbReference>
<dbReference type="GO" id="GO:0005524">
    <property type="term" value="F:ATP binding"/>
    <property type="evidence" value="ECO:0007669"/>
    <property type="project" value="InterPro"/>
</dbReference>
<evidence type="ECO:0000259" key="2">
    <source>
        <dbReference type="SMART" id="SM00382"/>
    </source>
</evidence>
<feature type="domain" description="AAA+ ATPase" evidence="2">
    <location>
        <begin position="605"/>
        <end position="728"/>
    </location>
</feature>
<feature type="compositionally biased region" description="Polar residues" evidence="1">
    <location>
        <begin position="925"/>
        <end position="946"/>
    </location>
</feature>
<dbReference type="InterPro" id="IPR003593">
    <property type="entry name" value="AAA+_ATPase"/>
</dbReference>
<dbReference type="SUPFAM" id="SSF52540">
    <property type="entry name" value="P-loop containing nucleoside triphosphate hydrolases"/>
    <property type="match status" value="1"/>
</dbReference>
<evidence type="ECO:0000313" key="4">
    <source>
        <dbReference type="Proteomes" id="UP001239445"/>
    </source>
</evidence>
<reference evidence="3" key="1">
    <citation type="submission" date="2023-06" db="EMBL/GenBank/DDBJ databases">
        <title>Genome-scale phylogeny and comparative genomics of the fungal order Sordariales.</title>
        <authorList>
            <consortium name="Lawrence Berkeley National Laboratory"/>
            <person name="Hensen N."/>
            <person name="Bonometti L."/>
            <person name="Westerberg I."/>
            <person name="Brannstrom I.O."/>
            <person name="Guillou S."/>
            <person name="Cros-Aarteil S."/>
            <person name="Calhoun S."/>
            <person name="Haridas S."/>
            <person name="Kuo A."/>
            <person name="Mondo S."/>
            <person name="Pangilinan J."/>
            <person name="Riley R."/>
            <person name="Labutti K."/>
            <person name="Andreopoulos B."/>
            <person name="Lipzen A."/>
            <person name="Chen C."/>
            <person name="Yanf M."/>
            <person name="Daum C."/>
            <person name="Ng V."/>
            <person name="Clum A."/>
            <person name="Steindorff A."/>
            <person name="Ohm R."/>
            <person name="Martin F."/>
            <person name="Silar P."/>
            <person name="Natvig D."/>
            <person name="Lalanne C."/>
            <person name="Gautier V."/>
            <person name="Ament-Velasquez S.L."/>
            <person name="Kruys A."/>
            <person name="Hutchinson M.I."/>
            <person name="Powell A.J."/>
            <person name="Barry K."/>
            <person name="Miller A.N."/>
            <person name="Grigoriev I.V."/>
            <person name="Debuchy R."/>
            <person name="Gladieux P."/>
            <person name="Thoren M.H."/>
            <person name="Johannesson H."/>
        </authorList>
    </citation>
    <scope>NUCLEOTIDE SEQUENCE</scope>
    <source>
        <strain evidence="3">PSN4</strain>
    </source>
</reference>
<dbReference type="Gene3D" id="3.40.50.300">
    <property type="entry name" value="P-loop containing nucleotide triphosphate hydrolases"/>
    <property type="match status" value="1"/>
</dbReference>
<name>A0AAJ0BIW3_9PEZI</name>
<feature type="region of interest" description="Disordered" evidence="1">
    <location>
        <begin position="1"/>
        <end position="20"/>
    </location>
</feature>
<sequence length="946" mass="107797">MAKDQQNSPNGLQQGSPVTDKMPDELQQFVAVVQGCLSRMHTYRNAGSNGTDPTFSDPLPVVINPHPGVRQCNWDEFKNRRPDTVLFSIETLVAGPNLHLSVYDESVKRGLRGPPEECYEQLSCCMDTGVASPRIHRIRIQSAAILRLLNTVSGDSWDITRSHTFFRPFAYLIHHQVKVKQMFDVLSTLAPTLASLHVSDSQRTATGDRLAEEASPGISARAVLEDIRAYIDFVDTALLPLYQQFEGLSNGSLTVDFDDLWYLFRPGELVWCSWEAMPDNEDEESLDLPGRQEMWRMINFKPYVHSVRYDLLYNEIDVKRPTKNIPGQAIAVCYYLDNDGEKLIPVWRDFPITPFSGRRKIKDLCVFPVRFLPEFDQRVLEFKKRGERFLRSIQLGHVWYKGQTLLIDPKGKRDRNGNGKLAEATDDYEGDVIVDFRGAIADNFRWRLKHHPEEDQSVGSSTTVELYRVVCWNENTKSPRIVAESHYELVVGNDDIERFERSTFRAEDRFVATADRDLGKVQLTDKDLVLLPLRVYGFRLGVRSYDLLNVNGITEINYNPSALDELEIGNFHKKMIQSLVDSHFKDKALANAHPELENYRGSKAQGLVILIQGPPGVGKTATAQATAQVTQRPLLSIGLEDVDVMGEKFRWLFGRAEAWGAVILLDEVDVYLSHRSAHDMNANIMVTVFLHVLENFSGIIFLTTNRPGVLDEAVKSRAHAIICYQPLNLERTIRVFQLNIKKLIRDEEIRNSLTEGNELVVMEDQVIEFARDHYLSHCKEKELTPWNGRQIANAFRIATSLARYEVLCNPKAQPQLRRSHFDQVELLTREYDRARFYAIGKSDSKFAYDQGERYDEVEDGNDNWQDQHQTDISTLPGRLDTLSSPNYNDYRMRLVPSIPVTTPLGRGGSENKTKNFGASADRTRLPQSSYHHGSAVVQHQETNFGD</sequence>
<accession>A0AAJ0BIW3</accession>
<organism evidence="3 4">
    <name type="scientific">Echria macrotheca</name>
    <dbReference type="NCBI Taxonomy" id="438768"/>
    <lineage>
        <taxon>Eukaryota</taxon>
        <taxon>Fungi</taxon>
        <taxon>Dikarya</taxon>
        <taxon>Ascomycota</taxon>
        <taxon>Pezizomycotina</taxon>
        <taxon>Sordariomycetes</taxon>
        <taxon>Sordariomycetidae</taxon>
        <taxon>Sordariales</taxon>
        <taxon>Schizotheciaceae</taxon>
        <taxon>Echria</taxon>
    </lineage>
</organism>
<dbReference type="InterPro" id="IPR056599">
    <property type="entry name" value="AAA_lid_fung"/>
</dbReference>
<dbReference type="PANTHER" id="PTHR46411:SF3">
    <property type="entry name" value="AAA+ ATPASE DOMAIN-CONTAINING PROTEIN"/>
    <property type="match status" value="1"/>
</dbReference>
<dbReference type="InterPro" id="IPR003959">
    <property type="entry name" value="ATPase_AAA_core"/>
</dbReference>
<gene>
    <name evidence="3" type="ORF">QBC47DRAFT_371081</name>
</gene>
<dbReference type="Pfam" id="PF00004">
    <property type="entry name" value="AAA"/>
    <property type="match status" value="1"/>
</dbReference>
<dbReference type="AlphaFoldDB" id="A0AAJ0BIW3"/>
<keyword evidence="4" id="KW-1185">Reference proteome</keyword>
<feature type="region of interest" description="Disordered" evidence="1">
    <location>
        <begin position="899"/>
        <end position="946"/>
    </location>
</feature>
<dbReference type="EMBL" id="MU839828">
    <property type="protein sequence ID" value="KAK1759113.1"/>
    <property type="molecule type" value="Genomic_DNA"/>
</dbReference>
<dbReference type="InterPro" id="IPR054289">
    <property type="entry name" value="DUF7025"/>
</dbReference>
<dbReference type="SMART" id="SM00382">
    <property type="entry name" value="AAA"/>
    <property type="match status" value="1"/>
</dbReference>
<protein>
    <recommendedName>
        <fullName evidence="2">AAA+ ATPase domain-containing protein</fullName>
    </recommendedName>
</protein>
<dbReference type="Proteomes" id="UP001239445">
    <property type="component" value="Unassembled WGS sequence"/>
</dbReference>
<dbReference type="InterPro" id="IPR027417">
    <property type="entry name" value="P-loop_NTPase"/>
</dbReference>
<feature type="compositionally biased region" description="Polar residues" evidence="1">
    <location>
        <begin position="1"/>
        <end position="17"/>
    </location>
</feature>
<dbReference type="Pfam" id="PF22942">
    <property type="entry name" value="DUF7025"/>
    <property type="match status" value="1"/>
</dbReference>
<comment type="caution">
    <text evidence="3">The sequence shown here is derived from an EMBL/GenBank/DDBJ whole genome shotgun (WGS) entry which is preliminary data.</text>
</comment>
<evidence type="ECO:0000313" key="3">
    <source>
        <dbReference type="EMBL" id="KAK1759113.1"/>
    </source>
</evidence>
<proteinExistence type="predicted"/>